<dbReference type="Pfam" id="PF00809">
    <property type="entry name" value="Pterin_bind"/>
    <property type="match status" value="1"/>
</dbReference>
<dbReference type="Gene3D" id="3.20.20.20">
    <property type="entry name" value="Dihydropteroate synthase-like"/>
    <property type="match status" value="1"/>
</dbReference>
<dbReference type="InterPro" id="IPR011005">
    <property type="entry name" value="Dihydropteroate_synth-like_sf"/>
</dbReference>
<keyword evidence="10 12" id="KW-0289">Folate biosynthesis</keyword>
<gene>
    <name evidence="14" type="ORF">HNQ70_002400</name>
</gene>
<dbReference type="EMBL" id="JACHGB010000004">
    <property type="protein sequence ID" value="MBB5272386.1"/>
    <property type="molecule type" value="Genomic_DNA"/>
</dbReference>
<proteinExistence type="inferred from homology"/>
<dbReference type="PROSITE" id="PS00793">
    <property type="entry name" value="DHPS_2"/>
    <property type="match status" value="1"/>
</dbReference>
<evidence type="ECO:0000259" key="13">
    <source>
        <dbReference type="PROSITE" id="PS50972"/>
    </source>
</evidence>
<dbReference type="NCBIfam" id="TIGR01496">
    <property type="entry name" value="DHPS"/>
    <property type="match status" value="1"/>
</dbReference>
<evidence type="ECO:0000256" key="12">
    <source>
        <dbReference type="RuleBase" id="RU361205"/>
    </source>
</evidence>
<dbReference type="InterPro" id="IPR006390">
    <property type="entry name" value="DHP_synth_dom"/>
</dbReference>
<evidence type="ECO:0000256" key="10">
    <source>
        <dbReference type="ARBA" id="ARBA00022909"/>
    </source>
</evidence>
<evidence type="ECO:0000256" key="3">
    <source>
        <dbReference type="ARBA" id="ARBA00004763"/>
    </source>
</evidence>
<comment type="catalytic activity">
    <reaction evidence="1">
        <text>(7,8-dihydropterin-6-yl)methyl diphosphate + 4-aminobenzoate = 7,8-dihydropteroate + diphosphate</text>
        <dbReference type="Rhea" id="RHEA:19949"/>
        <dbReference type="ChEBI" id="CHEBI:17836"/>
        <dbReference type="ChEBI" id="CHEBI:17839"/>
        <dbReference type="ChEBI" id="CHEBI:33019"/>
        <dbReference type="ChEBI" id="CHEBI:72950"/>
        <dbReference type="EC" id="2.5.1.15"/>
    </reaction>
</comment>
<feature type="domain" description="Pterin-binding" evidence="13">
    <location>
        <begin position="23"/>
        <end position="274"/>
    </location>
</feature>
<protein>
    <recommendedName>
        <fullName evidence="6 12">Dihydropteroate synthase</fullName>
        <shortName evidence="12">DHPS</shortName>
        <ecNumber evidence="5 12">2.5.1.15</ecNumber>
    </recommendedName>
    <alternativeName>
        <fullName evidence="11 12">Dihydropteroate pyrophosphorylase</fullName>
    </alternativeName>
</protein>
<comment type="cofactor">
    <cofactor evidence="2 12">
        <name>Mg(2+)</name>
        <dbReference type="ChEBI" id="CHEBI:18420"/>
    </cofactor>
</comment>
<evidence type="ECO:0000256" key="5">
    <source>
        <dbReference type="ARBA" id="ARBA00012458"/>
    </source>
</evidence>
<dbReference type="GO" id="GO:0046872">
    <property type="term" value="F:metal ion binding"/>
    <property type="evidence" value="ECO:0007669"/>
    <property type="project" value="UniProtKB-KW"/>
</dbReference>
<dbReference type="GO" id="GO:0005829">
    <property type="term" value="C:cytosol"/>
    <property type="evidence" value="ECO:0007669"/>
    <property type="project" value="TreeGrafter"/>
</dbReference>
<evidence type="ECO:0000256" key="4">
    <source>
        <dbReference type="ARBA" id="ARBA00009503"/>
    </source>
</evidence>
<dbReference type="AlphaFoldDB" id="A0A7W8HHZ2"/>
<organism evidence="14 15">
    <name type="scientific">Quisquiliibacterium transsilvanicum</name>
    <dbReference type="NCBI Taxonomy" id="1549638"/>
    <lineage>
        <taxon>Bacteria</taxon>
        <taxon>Pseudomonadati</taxon>
        <taxon>Pseudomonadota</taxon>
        <taxon>Betaproteobacteria</taxon>
        <taxon>Burkholderiales</taxon>
        <taxon>Burkholderiaceae</taxon>
        <taxon>Quisquiliibacterium</taxon>
    </lineage>
</organism>
<dbReference type="PANTHER" id="PTHR20941">
    <property type="entry name" value="FOLATE SYNTHESIS PROTEINS"/>
    <property type="match status" value="1"/>
</dbReference>
<sequence>MTLPAGMPQTLRCGRFELQLSRPLVMGIVNTTPDSFSDGGRYLAADAAIRHARRLLDEGADLLDIGGESTRPGSAAVSEAEELGRVLPVLEALRGCGRPLSVDTRHAAVMRGVLSAGADMINDVAGFRAPGALEAVAGGTAGLCVMHMLGEPSTMQQAPVYRDVVAEVAAFLRDRVSALLACGVARERIVLDPGIGFGKNLEHNLSLLRGLSGLAGLGLPLLLGVSRKSMVGQITGRGVGERMAGSVAAALASVHRGAAIVRVHDVAETKDALAVWQAIEG</sequence>
<comment type="pathway">
    <text evidence="3 12">Cofactor biosynthesis; tetrahydrofolate biosynthesis; 7,8-dihydrofolate from 2-amino-4-hydroxy-6-hydroxymethyl-7,8-dihydropteridine diphosphate and 4-aminobenzoate: step 1/2.</text>
</comment>
<evidence type="ECO:0000256" key="8">
    <source>
        <dbReference type="ARBA" id="ARBA00022723"/>
    </source>
</evidence>
<dbReference type="InterPro" id="IPR000489">
    <property type="entry name" value="Pterin-binding_dom"/>
</dbReference>
<dbReference type="PROSITE" id="PS50972">
    <property type="entry name" value="PTERIN_BINDING"/>
    <property type="match status" value="1"/>
</dbReference>
<keyword evidence="9 12" id="KW-0460">Magnesium</keyword>
<reference evidence="14 15" key="1">
    <citation type="submission" date="2020-08" db="EMBL/GenBank/DDBJ databases">
        <title>Genomic Encyclopedia of Type Strains, Phase IV (KMG-IV): sequencing the most valuable type-strain genomes for metagenomic binning, comparative biology and taxonomic classification.</title>
        <authorList>
            <person name="Goeker M."/>
        </authorList>
    </citation>
    <scope>NUCLEOTIDE SEQUENCE [LARGE SCALE GENOMIC DNA]</scope>
    <source>
        <strain evidence="14 15">DSM 29781</strain>
    </source>
</reference>
<evidence type="ECO:0000256" key="2">
    <source>
        <dbReference type="ARBA" id="ARBA00001946"/>
    </source>
</evidence>
<dbReference type="PROSITE" id="PS00792">
    <property type="entry name" value="DHPS_1"/>
    <property type="match status" value="1"/>
</dbReference>
<evidence type="ECO:0000256" key="7">
    <source>
        <dbReference type="ARBA" id="ARBA00022679"/>
    </source>
</evidence>
<dbReference type="UniPathway" id="UPA00077">
    <property type="reaction ID" value="UER00156"/>
</dbReference>
<keyword evidence="8 12" id="KW-0479">Metal-binding</keyword>
<dbReference type="SUPFAM" id="SSF51717">
    <property type="entry name" value="Dihydropteroate synthetase-like"/>
    <property type="match status" value="1"/>
</dbReference>
<dbReference type="EC" id="2.5.1.15" evidence="5 12"/>
<dbReference type="PANTHER" id="PTHR20941:SF1">
    <property type="entry name" value="FOLIC ACID SYNTHESIS PROTEIN FOL1"/>
    <property type="match status" value="1"/>
</dbReference>
<name>A0A7W8HHZ2_9BURK</name>
<comment type="function">
    <text evidence="12">Catalyzes the condensation of para-aminobenzoate (pABA) with 6-hydroxymethyl-7,8-dihydropterin diphosphate (DHPt-PP) to form 7,8-dihydropteroate (H2Pte), the immediate precursor of folate derivatives.</text>
</comment>
<comment type="similarity">
    <text evidence="4 12">Belongs to the DHPS family.</text>
</comment>
<dbReference type="CDD" id="cd00739">
    <property type="entry name" value="DHPS"/>
    <property type="match status" value="1"/>
</dbReference>
<dbReference type="GO" id="GO:0004156">
    <property type="term" value="F:dihydropteroate synthase activity"/>
    <property type="evidence" value="ECO:0007669"/>
    <property type="project" value="UniProtKB-EC"/>
</dbReference>
<evidence type="ECO:0000313" key="14">
    <source>
        <dbReference type="EMBL" id="MBB5272386.1"/>
    </source>
</evidence>
<evidence type="ECO:0000256" key="11">
    <source>
        <dbReference type="ARBA" id="ARBA00030193"/>
    </source>
</evidence>
<dbReference type="InterPro" id="IPR045031">
    <property type="entry name" value="DHP_synth-like"/>
</dbReference>
<keyword evidence="15" id="KW-1185">Reference proteome</keyword>
<evidence type="ECO:0000256" key="6">
    <source>
        <dbReference type="ARBA" id="ARBA00016919"/>
    </source>
</evidence>
<accession>A0A7W8HHZ2</accession>
<evidence type="ECO:0000313" key="15">
    <source>
        <dbReference type="Proteomes" id="UP000532440"/>
    </source>
</evidence>
<dbReference type="Proteomes" id="UP000532440">
    <property type="component" value="Unassembled WGS sequence"/>
</dbReference>
<evidence type="ECO:0000256" key="1">
    <source>
        <dbReference type="ARBA" id="ARBA00000012"/>
    </source>
</evidence>
<keyword evidence="7 12" id="KW-0808">Transferase</keyword>
<dbReference type="GO" id="GO:0046656">
    <property type="term" value="P:folic acid biosynthetic process"/>
    <property type="evidence" value="ECO:0007669"/>
    <property type="project" value="UniProtKB-KW"/>
</dbReference>
<dbReference type="GO" id="GO:0046654">
    <property type="term" value="P:tetrahydrofolate biosynthetic process"/>
    <property type="evidence" value="ECO:0007669"/>
    <property type="project" value="UniProtKB-UniPathway"/>
</dbReference>
<dbReference type="FunFam" id="3.20.20.20:FF:000006">
    <property type="entry name" value="Dihydropteroate synthase"/>
    <property type="match status" value="1"/>
</dbReference>
<comment type="caution">
    <text evidence="14">The sequence shown here is derived from an EMBL/GenBank/DDBJ whole genome shotgun (WGS) entry which is preliminary data.</text>
</comment>
<evidence type="ECO:0000256" key="9">
    <source>
        <dbReference type="ARBA" id="ARBA00022842"/>
    </source>
</evidence>